<evidence type="ECO:0000256" key="3">
    <source>
        <dbReference type="ARBA" id="ARBA00014897"/>
    </source>
</evidence>
<proteinExistence type="inferred from homology"/>
<evidence type="ECO:0000256" key="8">
    <source>
        <dbReference type="ARBA" id="ARBA00022833"/>
    </source>
</evidence>
<dbReference type="Proteomes" id="UP000192319">
    <property type="component" value="Unassembled WGS sequence"/>
</dbReference>
<feature type="binding site" evidence="10">
    <location>
        <position position="93"/>
    </location>
    <ligand>
        <name>Zn(2+)</name>
        <dbReference type="ChEBI" id="CHEBI:29105"/>
    </ligand>
</feature>
<evidence type="ECO:0000313" key="14">
    <source>
        <dbReference type="EMBL" id="OQZ92986.1"/>
    </source>
</evidence>
<sequence length="439" mass="46692">MLTLALTPLFPTAMMVNMPASAAGLCEFIDASPSPFHVCATVAARLLEAGYAELAETDRWPDRPGRYFTVRAGSLVAWNSTGVDGPFRIVGAHTDSPNLRVKQHPDRLVAGWRVVALEPYGGAWLNSWLDRDLGVSGRLSVRDGAGVSHRVVRIDDPILRVPQLAIHLAEDRKSVTLDPQRHVNAVWGVAEQRGSFVDYVAERAGVAPADVLAADLMTHDLTPSAVIGADTGLLSAPRLDNQASCYAGMEALAAAEPRGFLPVLVLFDHEEVGSSSDHGAQSNLLGTVLERIVLAAGGNREDFLRRLPASMLASADMAHATHPNYPERHEPGHLIEANAGPVLKVHPNLRYATDGRTAAAFELACRQAGVGLQRYEHRADLPCGSTIGPLASARTGVPTVDVGAAQLAMHSARELMGAHDVAAYSAALQAFLSPNPVEA</sequence>
<dbReference type="SUPFAM" id="SSF53187">
    <property type="entry name" value="Zn-dependent exopeptidases"/>
    <property type="match status" value="1"/>
</dbReference>
<dbReference type="InterPro" id="IPR022984">
    <property type="entry name" value="M18_aminopeptidase_2"/>
</dbReference>
<dbReference type="CDD" id="cd05658">
    <property type="entry name" value="M18_DAP"/>
    <property type="match status" value="1"/>
</dbReference>
<dbReference type="Pfam" id="PF02127">
    <property type="entry name" value="Peptidase_M18"/>
    <property type="match status" value="1"/>
</dbReference>
<evidence type="ECO:0000256" key="2">
    <source>
        <dbReference type="ARBA" id="ARBA00008290"/>
    </source>
</evidence>
<dbReference type="PANTHER" id="PTHR28570:SF3">
    <property type="entry name" value="ASPARTYL AMINOPEPTIDASE"/>
    <property type="match status" value="1"/>
</dbReference>
<organism evidence="14 15">
    <name type="scientific">Mycobacterium alsense</name>
    <dbReference type="NCBI Taxonomy" id="324058"/>
    <lineage>
        <taxon>Bacteria</taxon>
        <taxon>Bacillati</taxon>
        <taxon>Actinomycetota</taxon>
        <taxon>Actinomycetes</taxon>
        <taxon>Mycobacteriales</taxon>
        <taxon>Mycobacteriaceae</taxon>
        <taxon>Mycobacterium</taxon>
    </lineage>
</organism>
<dbReference type="SUPFAM" id="SSF101821">
    <property type="entry name" value="Aminopeptidase/glucanase lid domain"/>
    <property type="match status" value="1"/>
</dbReference>
<feature type="binding site" evidence="10">
    <location>
        <position position="167"/>
    </location>
    <ligand>
        <name>Zn(2+)</name>
        <dbReference type="ChEBI" id="CHEBI:29105"/>
    </ligand>
</feature>
<dbReference type="GO" id="GO:0004177">
    <property type="term" value="F:aminopeptidase activity"/>
    <property type="evidence" value="ECO:0007669"/>
    <property type="project" value="UniProtKB-KW"/>
</dbReference>
<keyword evidence="9 10" id="KW-0482">Metalloprotease</keyword>
<dbReference type="EMBL" id="MVHD01000003">
    <property type="protein sequence ID" value="OQZ92986.1"/>
    <property type="molecule type" value="Genomic_DNA"/>
</dbReference>
<dbReference type="PRINTS" id="PR00932">
    <property type="entry name" value="AMINO1PTASE"/>
</dbReference>
<dbReference type="HAMAP" id="MF_00467">
    <property type="entry name" value="Aminopeptidase_M18_2"/>
    <property type="match status" value="1"/>
</dbReference>
<dbReference type="EC" id="3.4.11.-" evidence="10"/>
<keyword evidence="13" id="KW-0732">Signal</keyword>
<evidence type="ECO:0000256" key="13">
    <source>
        <dbReference type="SAM" id="SignalP"/>
    </source>
</evidence>
<keyword evidence="15" id="KW-1185">Reference proteome</keyword>
<comment type="similarity">
    <text evidence="2 10 11">Belongs to the peptidase M18 family.</text>
</comment>
<keyword evidence="6 10" id="KW-0479">Metal-binding</keyword>
<evidence type="ECO:0000256" key="6">
    <source>
        <dbReference type="ARBA" id="ARBA00022723"/>
    </source>
</evidence>
<evidence type="ECO:0000256" key="11">
    <source>
        <dbReference type="RuleBase" id="RU004386"/>
    </source>
</evidence>
<dbReference type="InterPro" id="IPR001948">
    <property type="entry name" value="Peptidase_M18"/>
</dbReference>
<dbReference type="NCBIfam" id="NF002759">
    <property type="entry name" value="PRK02813.1"/>
    <property type="match status" value="1"/>
</dbReference>
<accession>A0ABX3RGH3</accession>
<name>A0ABX3RGH3_9MYCO</name>
<reference evidence="14 15" key="1">
    <citation type="submission" date="2017-02" db="EMBL/GenBank/DDBJ databases">
        <title>The new phylogeny of genus Mycobacterium.</title>
        <authorList>
            <person name="Tortoli E."/>
            <person name="Trovato A."/>
            <person name="Cirillo D.M."/>
        </authorList>
    </citation>
    <scope>NUCLEOTIDE SEQUENCE [LARGE SCALE GENOMIC DNA]</scope>
    <source>
        <strain evidence="14 15">DSM 45230</strain>
    </source>
</reference>
<dbReference type="PANTHER" id="PTHR28570">
    <property type="entry name" value="ASPARTYL AMINOPEPTIDASE"/>
    <property type="match status" value="1"/>
</dbReference>
<protein>
    <recommendedName>
        <fullName evidence="3 10">Probable M18 family aminopeptidase 2</fullName>
        <ecNumber evidence="10">3.4.11.-</ecNumber>
    </recommendedName>
</protein>
<dbReference type="Gene3D" id="3.40.630.10">
    <property type="entry name" value="Zn peptidases"/>
    <property type="match status" value="1"/>
</dbReference>
<evidence type="ECO:0000256" key="4">
    <source>
        <dbReference type="ARBA" id="ARBA00022438"/>
    </source>
</evidence>
<feature type="binding site" evidence="10">
    <location>
        <position position="410"/>
    </location>
    <ligand>
        <name>Zn(2+)</name>
        <dbReference type="ChEBI" id="CHEBI:29105"/>
    </ligand>
</feature>
<keyword evidence="8 10" id="KW-0862">Zinc</keyword>
<evidence type="ECO:0000256" key="12">
    <source>
        <dbReference type="RuleBase" id="RU004387"/>
    </source>
</evidence>
<keyword evidence="5 10" id="KW-0645">Protease</keyword>
<evidence type="ECO:0000256" key="10">
    <source>
        <dbReference type="HAMAP-Rule" id="MF_00467"/>
    </source>
</evidence>
<feature type="signal peptide" evidence="13">
    <location>
        <begin position="1"/>
        <end position="22"/>
    </location>
</feature>
<evidence type="ECO:0000256" key="7">
    <source>
        <dbReference type="ARBA" id="ARBA00022801"/>
    </source>
</evidence>
<keyword evidence="7 10" id="KW-0378">Hydrolase</keyword>
<evidence type="ECO:0000256" key="1">
    <source>
        <dbReference type="ARBA" id="ARBA00001947"/>
    </source>
</evidence>
<dbReference type="InterPro" id="IPR023358">
    <property type="entry name" value="Peptidase_M18_dom2"/>
</dbReference>
<comment type="cofactor">
    <cofactor evidence="1 10 12">
        <name>Zn(2+)</name>
        <dbReference type="ChEBI" id="CHEBI:29105"/>
    </cofactor>
</comment>
<evidence type="ECO:0000256" key="5">
    <source>
        <dbReference type="ARBA" id="ARBA00022670"/>
    </source>
</evidence>
<keyword evidence="4 10" id="KW-0031">Aminopeptidase</keyword>
<evidence type="ECO:0000313" key="15">
    <source>
        <dbReference type="Proteomes" id="UP000192319"/>
    </source>
</evidence>
<comment type="caution">
    <text evidence="14">The sequence shown here is derived from an EMBL/GenBank/DDBJ whole genome shotgun (WGS) entry which is preliminary data.</text>
</comment>
<evidence type="ECO:0000256" key="9">
    <source>
        <dbReference type="ARBA" id="ARBA00023049"/>
    </source>
</evidence>
<gene>
    <name evidence="10" type="primary">apeB</name>
    <name evidence="14" type="ORF">BST11_03045</name>
</gene>
<feature type="chain" id="PRO_5046090374" description="Probable M18 family aminopeptidase 2" evidence="13">
    <location>
        <begin position="23"/>
        <end position="439"/>
    </location>
</feature>
<dbReference type="Gene3D" id="2.30.250.10">
    <property type="entry name" value="Aminopeptidase i, Domain 2"/>
    <property type="match status" value="1"/>
</dbReference>